<protein>
    <submittedName>
        <fullName evidence="3">Glycosyltransferase family 4 protein</fullName>
    </submittedName>
</protein>
<reference evidence="3" key="1">
    <citation type="submission" date="2023-03" db="EMBL/GenBank/DDBJ databases">
        <authorList>
            <person name="Shen W."/>
            <person name="Cai J."/>
        </authorList>
    </citation>
    <scope>NUCLEOTIDE SEQUENCE</scope>
    <source>
        <strain evidence="3">P82-2</strain>
    </source>
</reference>
<dbReference type="GO" id="GO:0016757">
    <property type="term" value="F:glycosyltransferase activity"/>
    <property type="evidence" value="ECO:0007669"/>
    <property type="project" value="InterPro"/>
</dbReference>
<dbReference type="PANTHER" id="PTHR12526:SF630">
    <property type="entry name" value="GLYCOSYLTRANSFERASE"/>
    <property type="match status" value="1"/>
</dbReference>
<dbReference type="RefSeq" id="WP_311982274.1">
    <property type="nucleotide sequence ID" value="NZ_JARQAG010000018.1"/>
</dbReference>
<accession>A0AAE4HYV1</accession>
<dbReference type="Gene3D" id="3.40.50.2000">
    <property type="entry name" value="Glycogen Phosphorylase B"/>
    <property type="match status" value="2"/>
</dbReference>
<dbReference type="CDD" id="cd03808">
    <property type="entry name" value="GT4_CapM-like"/>
    <property type="match status" value="1"/>
</dbReference>
<dbReference type="Pfam" id="PF13439">
    <property type="entry name" value="Glyco_transf_4"/>
    <property type="match status" value="1"/>
</dbReference>
<dbReference type="PANTHER" id="PTHR12526">
    <property type="entry name" value="GLYCOSYLTRANSFERASE"/>
    <property type="match status" value="1"/>
</dbReference>
<gene>
    <name evidence="3" type="ORF">P7G31_09585</name>
</gene>
<feature type="domain" description="Glycosyl transferase family 1" evidence="1">
    <location>
        <begin position="196"/>
        <end position="353"/>
    </location>
</feature>
<dbReference type="InterPro" id="IPR028098">
    <property type="entry name" value="Glyco_trans_4-like_N"/>
</dbReference>
<dbReference type="SUPFAM" id="SSF53756">
    <property type="entry name" value="UDP-Glycosyltransferase/glycogen phosphorylase"/>
    <property type="match status" value="1"/>
</dbReference>
<proteinExistence type="predicted"/>
<evidence type="ECO:0000313" key="4">
    <source>
        <dbReference type="Proteomes" id="UP001180515"/>
    </source>
</evidence>
<dbReference type="Pfam" id="PF00534">
    <property type="entry name" value="Glycos_transf_1"/>
    <property type="match status" value="1"/>
</dbReference>
<dbReference type="Proteomes" id="UP001180515">
    <property type="component" value="Unassembled WGS sequence"/>
</dbReference>
<name>A0AAE4HYV1_9STRE</name>
<dbReference type="AlphaFoldDB" id="A0AAE4HYV1"/>
<evidence type="ECO:0000313" key="3">
    <source>
        <dbReference type="EMBL" id="MDT2732473.1"/>
    </source>
</evidence>
<feature type="domain" description="Glycosyltransferase subfamily 4-like N-terminal" evidence="2">
    <location>
        <begin position="23"/>
        <end position="160"/>
    </location>
</feature>
<organism evidence="3 4">
    <name type="scientific">Streptococcus parauberis</name>
    <dbReference type="NCBI Taxonomy" id="1348"/>
    <lineage>
        <taxon>Bacteria</taxon>
        <taxon>Bacillati</taxon>
        <taxon>Bacillota</taxon>
        <taxon>Bacilli</taxon>
        <taxon>Lactobacillales</taxon>
        <taxon>Streptococcaceae</taxon>
        <taxon>Streptococcus</taxon>
    </lineage>
</organism>
<comment type="caution">
    <text evidence="3">The sequence shown here is derived from an EMBL/GenBank/DDBJ whole genome shotgun (WGS) entry which is preliminary data.</text>
</comment>
<dbReference type="EMBL" id="JARQAG010000018">
    <property type="protein sequence ID" value="MDT2732473.1"/>
    <property type="molecule type" value="Genomic_DNA"/>
</dbReference>
<dbReference type="InterPro" id="IPR001296">
    <property type="entry name" value="Glyco_trans_1"/>
</dbReference>
<evidence type="ECO:0000259" key="1">
    <source>
        <dbReference type="Pfam" id="PF00534"/>
    </source>
</evidence>
<evidence type="ECO:0000259" key="2">
    <source>
        <dbReference type="Pfam" id="PF13439"/>
    </source>
</evidence>
<sequence>MKKALITATTAYMISQFNIKDIKRLIDCGFKVEVAANFENPGPLNQEKYNLLIKQLNENGIKYFHIPFSRNPISKDNLKAYFQLKSIIDSGNFDLVHTHTPIAGLLTRLIIKNKSLYKIYTAHGFHFYKGAPILNWLLYYPLEKLMSKYTDVLVTMNEEDYQIAKNNFTAKTVKKINGVGIDLDKFQSIGLSQLDLFDELKIDRTSFLVLSIGELNDNKNHMTVIKAIQRLANPMIKYIIVGTGVNYSKYQEYIRQHRLENNVFLLGYRDDIAELLKTTDLFIFPSYREGLSVALMEAMASGLPIIASNIRGNKDLVIQEKGGILVSPESSEEFASAIQKLYNDSQLMSNYGEFNVSRIQDFSNTVVDKQMYEIYNLYPTK</sequence>